<comment type="caution">
    <text evidence="1">The sequence shown here is derived from an EMBL/GenBank/DDBJ whole genome shotgun (WGS) entry which is preliminary data.</text>
</comment>
<sequence>MTRSTVEGPLMPAAITPGGMKLKEGESHVGLLRKVMINLRDTGCVSVNHAELSRKRLQDGIQR</sequence>
<protein>
    <submittedName>
        <fullName evidence="1">Uncharacterized protein</fullName>
    </submittedName>
</protein>
<evidence type="ECO:0000313" key="2">
    <source>
        <dbReference type="Proteomes" id="UP001177670"/>
    </source>
</evidence>
<dbReference type="EMBL" id="JAHYIQ010000004">
    <property type="protein sequence ID" value="KAK1132670.1"/>
    <property type="molecule type" value="Genomic_DNA"/>
</dbReference>
<organism evidence="1 2">
    <name type="scientific">Melipona bicolor</name>
    <dbReference type="NCBI Taxonomy" id="60889"/>
    <lineage>
        <taxon>Eukaryota</taxon>
        <taxon>Metazoa</taxon>
        <taxon>Ecdysozoa</taxon>
        <taxon>Arthropoda</taxon>
        <taxon>Hexapoda</taxon>
        <taxon>Insecta</taxon>
        <taxon>Pterygota</taxon>
        <taxon>Neoptera</taxon>
        <taxon>Endopterygota</taxon>
        <taxon>Hymenoptera</taxon>
        <taxon>Apocrita</taxon>
        <taxon>Aculeata</taxon>
        <taxon>Apoidea</taxon>
        <taxon>Anthophila</taxon>
        <taxon>Apidae</taxon>
        <taxon>Melipona</taxon>
    </lineage>
</organism>
<evidence type="ECO:0000313" key="1">
    <source>
        <dbReference type="EMBL" id="KAK1132670.1"/>
    </source>
</evidence>
<name>A0AA40G818_9HYME</name>
<dbReference type="AlphaFoldDB" id="A0AA40G818"/>
<reference evidence="1" key="1">
    <citation type="submission" date="2021-10" db="EMBL/GenBank/DDBJ databases">
        <title>Melipona bicolor Genome sequencing and assembly.</title>
        <authorList>
            <person name="Araujo N.S."/>
            <person name="Arias M.C."/>
        </authorList>
    </citation>
    <scope>NUCLEOTIDE SEQUENCE</scope>
    <source>
        <strain evidence="1">USP_2M_L1-L4_2017</strain>
        <tissue evidence="1">Whole body</tissue>
    </source>
</reference>
<proteinExistence type="predicted"/>
<gene>
    <name evidence="1" type="ORF">K0M31_014055</name>
</gene>
<dbReference type="Proteomes" id="UP001177670">
    <property type="component" value="Unassembled WGS sequence"/>
</dbReference>
<keyword evidence="2" id="KW-1185">Reference proteome</keyword>
<accession>A0AA40G818</accession>